<dbReference type="GO" id="GO:0006541">
    <property type="term" value="P:glutamine metabolic process"/>
    <property type="evidence" value="ECO:0007669"/>
    <property type="project" value="TreeGrafter"/>
</dbReference>
<dbReference type="PRINTS" id="PR00098">
    <property type="entry name" value="CPSASE"/>
</dbReference>
<evidence type="ECO:0000256" key="4">
    <source>
        <dbReference type="ARBA" id="ARBA00022598"/>
    </source>
</evidence>
<dbReference type="FunFam" id="3.30.470.20:FF:000026">
    <property type="entry name" value="Carbamoyl-phosphate synthase large chain"/>
    <property type="match status" value="1"/>
</dbReference>
<dbReference type="Gene3D" id="3.40.50.1380">
    <property type="entry name" value="Methylglyoxal synthase-like domain"/>
    <property type="match status" value="1"/>
</dbReference>
<dbReference type="GO" id="GO:0006526">
    <property type="term" value="P:L-arginine biosynthetic process"/>
    <property type="evidence" value="ECO:0007669"/>
    <property type="project" value="UniProtKB-KW"/>
</dbReference>
<dbReference type="EMBL" id="UOGK01000635">
    <property type="protein sequence ID" value="VAX42050.1"/>
    <property type="molecule type" value="Genomic_DNA"/>
</dbReference>
<evidence type="ECO:0000256" key="8">
    <source>
        <dbReference type="ARBA" id="ARBA00022741"/>
    </source>
</evidence>
<evidence type="ECO:0000256" key="9">
    <source>
        <dbReference type="ARBA" id="ARBA00022840"/>
    </source>
</evidence>
<evidence type="ECO:0000256" key="12">
    <source>
        <dbReference type="ARBA" id="ARBA00048816"/>
    </source>
</evidence>
<protein>
    <submittedName>
        <fullName evidence="15">Carbamoyl-phosphate synthase large chain</fullName>
        <ecNumber evidence="15">6.3.5.5</ecNumber>
    </submittedName>
</protein>
<keyword evidence="7" id="KW-0677">Repeat</keyword>
<dbReference type="PANTHER" id="PTHR11405">
    <property type="entry name" value="CARBAMOYLTRANSFERASE FAMILY MEMBER"/>
    <property type="match status" value="1"/>
</dbReference>
<dbReference type="PROSITE" id="PS50975">
    <property type="entry name" value="ATP_GRASP"/>
    <property type="match status" value="1"/>
</dbReference>
<comment type="similarity">
    <text evidence="2">Belongs to the CarB family.</text>
</comment>
<dbReference type="GO" id="GO:0046872">
    <property type="term" value="F:metal ion binding"/>
    <property type="evidence" value="ECO:0007669"/>
    <property type="project" value="UniProtKB-KW"/>
</dbReference>
<dbReference type="Pfam" id="PF02142">
    <property type="entry name" value="MGS"/>
    <property type="match status" value="1"/>
</dbReference>
<dbReference type="InterPro" id="IPR036914">
    <property type="entry name" value="MGS-like_dom_sf"/>
</dbReference>
<organism evidence="15">
    <name type="scientific">hydrothermal vent metagenome</name>
    <dbReference type="NCBI Taxonomy" id="652676"/>
    <lineage>
        <taxon>unclassified sequences</taxon>
        <taxon>metagenomes</taxon>
        <taxon>ecological metagenomes</taxon>
    </lineage>
</organism>
<feature type="domain" description="ATP-grasp" evidence="13">
    <location>
        <begin position="1"/>
        <end position="64"/>
    </location>
</feature>
<dbReference type="SMART" id="SM00851">
    <property type="entry name" value="MGS"/>
    <property type="match status" value="1"/>
</dbReference>
<dbReference type="Pfam" id="PF02786">
    <property type="entry name" value="CPSase_L_D2"/>
    <property type="match status" value="1"/>
</dbReference>
<dbReference type="InterPro" id="IPR005479">
    <property type="entry name" value="CPAse_ATP-bd"/>
</dbReference>
<name>A0A3B1E183_9ZZZZ</name>
<feature type="non-terminal residue" evidence="15">
    <location>
        <position position="1"/>
    </location>
</feature>
<dbReference type="InterPro" id="IPR011607">
    <property type="entry name" value="MGS-like_dom"/>
</dbReference>
<dbReference type="AlphaFoldDB" id="A0A3B1E183"/>
<feature type="domain" description="MGS-like" evidence="14">
    <location>
        <begin position="131"/>
        <end position="272"/>
    </location>
</feature>
<evidence type="ECO:0000256" key="3">
    <source>
        <dbReference type="ARBA" id="ARBA00022571"/>
    </source>
</evidence>
<dbReference type="PROSITE" id="PS51855">
    <property type="entry name" value="MGS"/>
    <property type="match status" value="1"/>
</dbReference>
<dbReference type="InterPro" id="IPR005483">
    <property type="entry name" value="CPSase_dom"/>
</dbReference>
<dbReference type="EC" id="6.3.5.5" evidence="15"/>
<dbReference type="PANTHER" id="PTHR11405:SF53">
    <property type="entry name" value="CARBAMOYL-PHOSPHATE SYNTHASE [AMMONIA], MITOCHONDRIAL"/>
    <property type="match status" value="1"/>
</dbReference>
<evidence type="ECO:0000256" key="2">
    <source>
        <dbReference type="ARBA" id="ARBA00009799"/>
    </source>
</evidence>
<evidence type="ECO:0000313" key="15">
    <source>
        <dbReference type="EMBL" id="VAX42050.1"/>
    </source>
</evidence>
<evidence type="ECO:0000256" key="6">
    <source>
        <dbReference type="ARBA" id="ARBA00022723"/>
    </source>
</evidence>
<dbReference type="GO" id="GO:0004088">
    <property type="term" value="F:carbamoyl-phosphate synthase (glutamine-hydrolyzing) activity"/>
    <property type="evidence" value="ECO:0007669"/>
    <property type="project" value="UniProtKB-EC"/>
</dbReference>
<keyword evidence="9" id="KW-0067">ATP-binding</keyword>
<comment type="catalytic activity">
    <reaction evidence="11">
        <text>hydrogencarbonate + NH4(+) + 2 ATP = carbamoyl phosphate + 2 ADP + phosphate + 2 H(+)</text>
        <dbReference type="Rhea" id="RHEA:18029"/>
        <dbReference type="ChEBI" id="CHEBI:15378"/>
        <dbReference type="ChEBI" id="CHEBI:17544"/>
        <dbReference type="ChEBI" id="CHEBI:28938"/>
        <dbReference type="ChEBI" id="CHEBI:30616"/>
        <dbReference type="ChEBI" id="CHEBI:43474"/>
        <dbReference type="ChEBI" id="CHEBI:58228"/>
        <dbReference type="ChEBI" id="CHEBI:456216"/>
        <dbReference type="EC" id="6.3.4.16"/>
    </reaction>
</comment>
<evidence type="ECO:0000256" key="1">
    <source>
        <dbReference type="ARBA" id="ARBA00005077"/>
    </source>
</evidence>
<evidence type="ECO:0000256" key="5">
    <source>
        <dbReference type="ARBA" id="ARBA00022605"/>
    </source>
</evidence>
<evidence type="ECO:0000256" key="10">
    <source>
        <dbReference type="ARBA" id="ARBA00023211"/>
    </source>
</evidence>
<proteinExistence type="inferred from homology"/>
<dbReference type="Gene3D" id="3.30.470.20">
    <property type="entry name" value="ATP-grasp fold, B domain"/>
    <property type="match status" value="1"/>
</dbReference>
<reference evidence="15" key="1">
    <citation type="submission" date="2018-06" db="EMBL/GenBank/DDBJ databases">
        <authorList>
            <person name="Zhirakovskaya E."/>
        </authorList>
    </citation>
    <scope>NUCLEOTIDE SEQUENCE</scope>
</reference>
<comment type="pathway">
    <text evidence="1">Amino-acid biosynthesis; L-arginine biosynthesis; carbamoyl phosphate from bicarbonate: step 1/1.</text>
</comment>
<keyword evidence="10" id="KW-0464">Manganese</keyword>
<evidence type="ECO:0000256" key="11">
    <source>
        <dbReference type="ARBA" id="ARBA00047359"/>
    </source>
</evidence>
<dbReference type="GO" id="GO:0005737">
    <property type="term" value="C:cytoplasm"/>
    <property type="evidence" value="ECO:0007669"/>
    <property type="project" value="TreeGrafter"/>
</dbReference>
<sequence>ERVKDTARQLARSLHVCGLMNVQMAIKDDDIYIIEVNPRASRTIPFVGKAKHVPWARVAAKAMMGVSLSEQGARELPDTGAFAVKAPVFPFQKFPGVDFVLGPEMRSTGEVMGIDISMPVAYLKAMLAAGVKPPREGGVFLSVRIEDRPAIIDITRSLMAMGYKVYTTEGTGAELRRHGMKTTILQKIKVKARPNVLDLMADGQIAMVINTPTQTGWQTDEGKIRATAVRLSIPMVTTTTAAKAMLRSMEALRAGDWGVAALQDYAEMARERTPSDQPIFSS</sequence>
<dbReference type="PROSITE" id="PS00867">
    <property type="entry name" value="CPSASE_2"/>
    <property type="match status" value="1"/>
</dbReference>
<keyword evidence="3" id="KW-0055">Arginine biosynthesis</keyword>
<dbReference type="GO" id="GO:0005524">
    <property type="term" value="F:ATP binding"/>
    <property type="evidence" value="ECO:0007669"/>
    <property type="project" value="UniProtKB-KW"/>
</dbReference>
<keyword evidence="5" id="KW-0028">Amino-acid biosynthesis</keyword>
<keyword evidence="6" id="KW-0479">Metal-binding</keyword>
<comment type="catalytic activity">
    <reaction evidence="12">
        <text>hydrogencarbonate + L-glutamine + 2 ATP + H2O = carbamoyl phosphate + L-glutamate + 2 ADP + phosphate + 2 H(+)</text>
        <dbReference type="Rhea" id="RHEA:18633"/>
        <dbReference type="ChEBI" id="CHEBI:15377"/>
        <dbReference type="ChEBI" id="CHEBI:15378"/>
        <dbReference type="ChEBI" id="CHEBI:17544"/>
        <dbReference type="ChEBI" id="CHEBI:29985"/>
        <dbReference type="ChEBI" id="CHEBI:30616"/>
        <dbReference type="ChEBI" id="CHEBI:43474"/>
        <dbReference type="ChEBI" id="CHEBI:58228"/>
        <dbReference type="ChEBI" id="CHEBI:58359"/>
        <dbReference type="ChEBI" id="CHEBI:456216"/>
        <dbReference type="EC" id="6.3.5.5"/>
    </reaction>
</comment>
<accession>A0A3B1E183</accession>
<evidence type="ECO:0000259" key="14">
    <source>
        <dbReference type="PROSITE" id="PS51855"/>
    </source>
</evidence>
<evidence type="ECO:0000259" key="13">
    <source>
        <dbReference type="PROSITE" id="PS50975"/>
    </source>
</evidence>
<keyword evidence="8" id="KW-0547">Nucleotide-binding</keyword>
<evidence type="ECO:0000256" key="7">
    <source>
        <dbReference type="ARBA" id="ARBA00022737"/>
    </source>
</evidence>
<keyword evidence="4 15" id="KW-0436">Ligase</keyword>
<dbReference type="InterPro" id="IPR011761">
    <property type="entry name" value="ATP-grasp"/>
</dbReference>
<dbReference type="GO" id="GO:0004087">
    <property type="term" value="F:carbamoyl-phosphate synthase (ammonia) activity"/>
    <property type="evidence" value="ECO:0007669"/>
    <property type="project" value="UniProtKB-EC"/>
</dbReference>
<dbReference type="SUPFAM" id="SSF52335">
    <property type="entry name" value="Methylglyoxal synthase-like"/>
    <property type="match status" value="1"/>
</dbReference>
<gene>
    <name evidence="15" type="ORF">MNBD_PLANCTO03-1967</name>
</gene>
<dbReference type="SUPFAM" id="SSF56059">
    <property type="entry name" value="Glutathione synthetase ATP-binding domain-like"/>
    <property type="match status" value="1"/>
</dbReference>